<dbReference type="InterPro" id="IPR036721">
    <property type="entry name" value="RCK_C_sf"/>
</dbReference>
<dbReference type="Gene3D" id="1.20.1530.20">
    <property type="match status" value="1"/>
</dbReference>
<dbReference type="RefSeq" id="WP_054519878.1">
    <property type="nucleotide sequence ID" value="NZ_CP011564.1"/>
</dbReference>
<dbReference type="GO" id="GO:0015297">
    <property type="term" value="F:antiporter activity"/>
    <property type="evidence" value="ECO:0007669"/>
    <property type="project" value="UniProtKB-KW"/>
</dbReference>
<evidence type="ECO:0000256" key="3">
    <source>
        <dbReference type="ARBA" id="ARBA00022448"/>
    </source>
</evidence>
<feature type="domain" description="RCK C-terminal" evidence="15">
    <location>
        <begin position="536"/>
        <end position="617"/>
    </location>
</feature>
<organism evidence="16 17">
    <name type="scientific">Halanaeroarchaeum sulfurireducens</name>
    <dbReference type="NCBI Taxonomy" id="1604004"/>
    <lineage>
        <taxon>Archaea</taxon>
        <taxon>Methanobacteriati</taxon>
        <taxon>Methanobacteriota</taxon>
        <taxon>Stenosarchaea group</taxon>
        <taxon>Halobacteria</taxon>
        <taxon>Halobacteriales</taxon>
        <taxon>Halobacteriaceae</taxon>
        <taxon>Halanaeroarchaeum</taxon>
    </lineage>
</organism>
<dbReference type="Proteomes" id="UP000060390">
    <property type="component" value="Chromosome"/>
</dbReference>
<dbReference type="InterPro" id="IPR006153">
    <property type="entry name" value="Cation/H_exchanger_TM"/>
</dbReference>
<dbReference type="GO" id="GO:0015079">
    <property type="term" value="F:potassium ion transmembrane transporter activity"/>
    <property type="evidence" value="ECO:0007669"/>
    <property type="project" value="InterPro"/>
</dbReference>
<dbReference type="InterPro" id="IPR038770">
    <property type="entry name" value="Na+/solute_symporter_sf"/>
</dbReference>
<dbReference type="PRINTS" id="PR00335">
    <property type="entry name" value="KUPTAKETRKA"/>
</dbReference>
<evidence type="ECO:0000256" key="11">
    <source>
        <dbReference type="ARBA" id="ARBA00023065"/>
    </source>
</evidence>
<dbReference type="PROSITE" id="PS51202">
    <property type="entry name" value="RCK_C"/>
    <property type="match status" value="1"/>
</dbReference>
<feature type="transmembrane region" description="Helical" evidence="13">
    <location>
        <begin position="120"/>
        <end position="145"/>
    </location>
</feature>
<protein>
    <submittedName>
        <fullName evidence="16">Potassium transport protein kefC</fullName>
    </submittedName>
</protein>
<evidence type="ECO:0000256" key="8">
    <source>
        <dbReference type="ARBA" id="ARBA00022958"/>
    </source>
</evidence>
<keyword evidence="10" id="KW-0520">NAD</keyword>
<dbReference type="KEGG" id="hsf:HLASA_1980"/>
<dbReference type="InterPro" id="IPR006037">
    <property type="entry name" value="RCK_C"/>
</dbReference>
<comment type="function">
    <text evidence="1">Part of a potassium transport system.</text>
</comment>
<reference evidence="17" key="1">
    <citation type="submission" date="2015-05" db="EMBL/GenBank/DDBJ databases">
        <title>Complete genome sequence of Halanaeroarchaeum sulfurireducens type strain M27-SA2, a sulfate-reducer haloarchaeon from marine anoxic lake Medee.</title>
        <authorList>
            <person name="Messina E."/>
            <person name="Kublanov I.V."/>
            <person name="Toshchakov S."/>
            <person name="Arcadi E."/>
            <person name="La Spada G."/>
            <person name="La Cono V."/>
            <person name="Yakimov M.M."/>
        </authorList>
    </citation>
    <scope>NUCLEOTIDE SEQUENCE [LARGE SCALE GENOMIC DNA]</scope>
    <source>
        <strain evidence="17">M27-SA2</strain>
    </source>
</reference>
<feature type="transmembrane region" description="Helical" evidence="13">
    <location>
        <begin position="189"/>
        <end position="211"/>
    </location>
</feature>
<evidence type="ECO:0000256" key="7">
    <source>
        <dbReference type="ARBA" id="ARBA00022692"/>
    </source>
</evidence>
<feature type="transmembrane region" description="Helical" evidence="13">
    <location>
        <begin position="367"/>
        <end position="385"/>
    </location>
</feature>
<evidence type="ECO:0000256" key="10">
    <source>
        <dbReference type="ARBA" id="ARBA00023027"/>
    </source>
</evidence>
<evidence type="ECO:0000313" key="16">
    <source>
        <dbReference type="EMBL" id="ALG82855.1"/>
    </source>
</evidence>
<feature type="domain" description="RCK N-terminal" evidence="14">
    <location>
        <begin position="401"/>
        <end position="520"/>
    </location>
</feature>
<feature type="transmembrane region" description="Helical" evidence="13">
    <location>
        <begin position="6"/>
        <end position="23"/>
    </location>
</feature>
<keyword evidence="7 13" id="KW-0812">Transmembrane</keyword>
<dbReference type="STRING" id="1604004.HLASA_1980"/>
<dbReference type="PROSITE" id="PS51201">
    <property type="entry name" value="RCK_N"/>
    <property type="match status" value="1"/>
</dbReference>
<evidence type="ECO:0000259" key="14">
    <source>
        <dbReference type="PROSITE" id="PS51201"/>
    </source>
</evidence>
<evidence type="ECO:0000256" key="12">
    <source>
        <dbReference type="ARBA" id="ARBA00023136"/>
    </source>
</evidence>
<dbReference type="InterPro" id="IPR006036">
    <property type="entry name" value="K_uptake_TrkA"/>
</dbReference>
<sequence length="617" mass="65067">MSSPLIPTVAAIIAIGVIAQVLADRFQVPSVVFLLAVGVILGPEGLAILTPQSFGGPEPLSAIVGLSVAIIVFEGAFHLKIDKLRESPGAALRLVTLGAIIALVGTALVVRFALDVSWGISFLIAALLIATGPTVITPLLEVVPVRDRVGAALETEGVVNDVTAAILAIVVFDVVLSPGQSAVALVHNFASRLGLGIAVGLLVAGIVWYLLMRVDLSPNSAPQHARLIVLAGALVAYGAADMLASEAGIAAVATAGMILGNADLPYEEDIASFKGDITLLVLSFVFIALAALLSFDDLLQLGMPGLIAALVLALVVRPIGVFASTRGDRLPFNERAFMSFIGPRGIIPASVATLFAIQLQANGRPEAASVLVGFVFLVIFLPVVFEGSLARPIASRLDIIPMRVIIIGGGTVGRALAERLEARGENVVIIEEDQQMVEKTRDEGFTVHHGDGTDTDELRAAGIENARIVVAATGNDDANLLASQLTESKFDVETVIARANDPDNVDAFEELGVKTVSSSMATAWGIDNRIERPALADWMTEIGRSGDVQETEVTNPDCVGMTIRDLDEKLPDGVIVALVSRGDENRMPEADYTLQRKYHLTFVGQREPVREALKTCD</sequence>
<dbReference type="InterPro" id="IPR003148">
    <property type="entry name" value="RCK_N"/>
</dbReference>
<keyword evidence="11" id="KW-0406">Ion transport</keyword>
<dbReference type="AlphaFoldDB" id="A0A0N7FTY5"/>
<evidence type="ECO:0000256" key="13">
    <source>
        <dbReference type="SAM" id="Phobius"/>
    </source>
</evidence>
<keyword evidence="3" id="KW-0813">Transport</keyword>
<keyword evidence="5" id="KW-1003">Cell membrane</keyword>
<feature type="transmembrane region" description="Helical" evidence="13">
    <location>
        <begin position="301"/>
        <end position="324"/>
    </location>
</feature>
<feature type="transmembrane region" description="Helical" evidence="13">
    <location>
        <begin position="60"/>
        <end position="79"/>
    </location>
</feature>
<gene>
    <name evidence="16" type="ORF">HLASA_1980</name>
</gene>
<evidence type="ECO:0000256" key="1">
    <source>
        <dbReference type="ARBA" id="ARBA00003660"/>
    </source>
</evidence>
<dbReference type="Pfam" id="PF02254">
    <property type="entry name" value="TrkA_N"/>
    <property type="match status" value="1"/>
</dbReference>
<accession>A0A0N7FTY5</accession>
<name>A0A0N7FTY5_9EURY</name>
<evidence type="ECO:0000313" key="17">
    <source>
        <dbReference type="Proteomes" id="UP000060390"/>
    </source>
</evidence>
<proteinExistence type="predicted"/>
<feature type="transmembrane region" description="Helical" evidence="13">
    <location>
        <begin position="336"/>
        <end position="361"/>
    </location>
</feature>
<keyword evidence="6" id="KW-0633">Potassium transport</keyword>
<evidence type="ECO:0000256" key="5">
    <source>
        <dbReference type="ARBA" id="ARBA00022475"/>
    </source>
</evidence>
<comment type="subcellular location">
    <subcellularLocation>
        <location evidence="2">Cell membrane</location>
        <topology evidence="2">Multi-pass membrane protein</topology>
    </subcellularLocation>
</comment>
<dbReference type="EMBL" id="CP011564">
    <property type="protein sequence ID" value="ALG82855.1"/>
    <property type="molecule type" value="Genomic_DNA"/>
</dbReference>
<feature type="transmembrane region" description="Helical" evidence="13">
    <location>
        <begin position="91"/>
        <end position="114"/>
    </location>
</feature>
<evidence type="ECO:0000256" key="2">
    <source>
        <dbReference type="ARBA" id="ARBA00004651"/>
    </source>
</evidence>
<keyword evidence="9 13" id="KW-1133">Transmembrane helix</keyword>
<evidence type="ECO:0000256" key="4">
    <source>
        <dbReference type="ARBA" id="ARBA00022449"/>
    </source>
</evidence>
<dbReference type="InterPro" id="IPR036291">
    <property type="entry name" value="NAD(P)-bd_dom_sf"/>
</dbReference>
<dbReference type="GO" id="GO:1902600">
    <property type="term" value="P:proton transmembrane transport"/>
    <property type="evidence" value="ECO:0007669"/>
    <property type="project" value="InterPro"/>
</dbReference>
<dbReference type="Pfam" id="PF02080">
    <property type="entry name" value="TrkA_C"/>
    <property type="match status" value="1"/>
</dbReference>
<dbReference type="GO" id="GO:0005886">
    <property type="term" value="C:plasma membrane"/>
    <property type="evidence" value="ECO:0007669"/>
    <property type="project" value="UniProtKB-SubCell"/>
</dbReference>
<feature type="transmembrane region" description="Helical" evidence="13">
    <location>
        <begin position="277"/>
        <end position="295"/>
    </location>
</feature>
<feature type="transmembrane region" description="Helical" evidence="13">
    <location>
        <begin position="223"/>
        <end position="240"/>
    </location>
</feature>
<keyword evidence="12 13" id="KW-0472">Membrane</keyword>
<dbReference type="PANTHER" id="PTHR32507:SF0">
    <property type="entry name" value="NA(+)_H(+) ANTIPORTER 2-RELATED"/>
    <property type="match status" value="1"/>
</dbReference>
<evidence type="ECO:0000259" key="15">
    <source>
        <dbReference type="PROSITE" id="PS51202"/>
    </source>
</evidence>
<dbReference type="SUPFAM" id="SSF116726">
    <property type="entry name" value="TrkA C-terminal domain-like"/>
    <property type="match status" value="1"/>
</dbReference>
<evidence type="ECO:0000256" key="6">
    <source>
        <dbReference type="ARBA" id="ARBA00022538"/>
    </source>
</evidence>
<keyword evidence="4" id="KW-0050">Antiport</keyword>
<dbReference type="GeneID" id="26011316"/>
<dbReference type="Pfam" id="PF00999">
    <property type="entry name" value="Na_H_Exchanger"/>
    <property type="match status" value="1"/>
</dbReference>
<evidence type="ECO:0000256" key="9">
    <source>
        <dbReference type="ARBA" id="ARBA00022989"/>
    </source>
</evidence>
<dbReference type="PATRIC" id="fig|1604004.5.peg.2089"/>
<dbReference type="Gene3D" id="3.40.50.720">
    <property type="entry name" value="NAD(P)-binding Rossmann-like Domain"/>
    <property type="match status" value="1"/>
</dbReference>
<dbReference type="SUPFAM" id="SSF51735">
    <property type="entry name" value="NAD(P)-binding Rossmann-fold domains"/>
    <property type="match status" value="1"/>
</dbReference>
<dbReference type="PANTHER" id="PTHR32507">
    <property type="entry name" value="NA(+)/H(+) ANTIPORTER 1"/>
    <property type="match status" value="1"/>
</dbReference>
<feature type="transmembrane region" description="Helical" evidence="13">
    <location>
        <begin position="30"/>
        <end position="48"/>
    </location>
</feature>
<keyword evidence="8" id="KW-0630">Potassium</keyword>
<reference evidence="16 17" key="2">
    <citation type="journal article" date="2016" name="Stand. Genomic Sci.">
        <title>Complete genome sequence of 'Halanaeroarchaeum sulfurireducens' M27-SA2, a sulfur-reducing and acetate-oxidizing haloarchaeon from the deep-sea hypersaline anoxic lake Medee.</title>
        <authorList>
            <person name="Messina E."/>
            <person name="Sorokin D.Y."/>
            <person name="Kublanov I.V."/>
            <person name="Toshchakov S."/>
            <person name="Lopatina A."/>
            <person name="Arcadi E."/>
            <person name="Smedile F."/>
            <person name="La Spada G."/>
            <person name="La Cono V."/>
            <person name="Yakimov M.M."/>
        </authorList>
    </citation>
    <scope>NUCLEOTIDE SEQUENCE [LARGE SCALE GENOMIC DNA]</scope>
    <source>
        <strain evidence="16 17">M27-SA2</strain>
    </source>
</reference>
<dbReference type="Gene3D" id="3.30.70.1450">
    <property type="entry name" value="Regulator of K+ conductance, C-terminal domain"/>
    <property type="match status" value="1"/>
</dbReference>